<dbReference type="EMBL" id="JAOPHQ010006266">
    <property type="protein sequence ID" value="KAK0132395.1"/>
    <property type="molecule type" value="Genomic_DNA"/>
</dbReference>
<evidence type="ECO:0000313" key="2">
    <source>
        <dbReference type="Proteomes" id="UP001174136"/>
    </source>
</evidence>
<proteinExistence type="predicted"/>
<accession>A0AA47NP90</accession>
<sequence>MAPPRETRSPLPTGRQYLAAKPQSVTALCVAPEGPEPAVLQTILNSRAPSMKALYANRWKLFASWCDREMNRADGGYLL</sequence>
<gene>
    <name evidence="1" type="ORF">N1851_032736</name>
</gene>
<name>A0AA47NP90_MERPO</name>
<comment type="caution">
    <text evidence="1">The sequence shown here is derived from an EMBL/GenBank/DDBJ whole genome shotgun (WGS) entry which is preliminary data.</text>
</comment>
<dbReference type="Proteomes" id="UP001174136">
    <property type="component" value="Unassembled WGS sequence"/>
</dbReference>
<organism evidence="1 2">
    <name type="scientific">Merluccius polli</name>
    <name type="common">Benguela hake</name>
    <name type="synonym">Merluccius cadenati</name>
    <dbReference type="NCBI Taxonomy" id="89951"/>
    <lineage>
        <taxon>Eukaryota</taxon>
        <taxon>Metazoa</taxon>
        <taxon>Chordata</taxon>
        <taxon>Craniata</taxon>
        <taxon>Vertebrata</taxon>
        <taxon>Euteleostomi</taxon>
        <taxon>Actinopterygii</taxon>
        <taxon>Neopterygii</taxon>
        <taxon>Teleostei</taxon>
        <taxon>Neoteleostei</taxon>
        <taxon>Acanthomorphata</taxon>
        <taxon>Zeiogadaria</taxon>
        <taxon>Gadariae</taxon>
        <taxon>Gadiformes</taxon>
        <taxon>Gadoidei</taxon>
        <taxon>Merlucciidae</taxon>
        <taxon>Merluccius</taxon>
    </lineage>
</organism>
<evidence type="ECO:0000313" key="1">
    <source>
        <dbReference type="EMBL" id="KAK0132395.1"/>
    </source>
</evidence>
<keyword evidence="2" id="KW-1185">Reference proteome</keyword>
<reference evidence="1" key="1">
    <citation type="journal article" date="2023" name="Front. Mar. Sci.">
        <title>A new Merluccius polli reference genome to investigate the effects of global change in West African waters.</title>
        <authorList>
            <person name="Mateo J.L."/>
            <person name="Blanco-Fernandez C."/>
            <person name="Garcia-Vazquez E."/>
            <person name="Machado-Schiaffino G."/>
        </authorList>
    </citation>
    <scope>NUCLEOTIDE SEQUENCE</scope>
    <source>
        <strain evidence="1">C29</strain>
        <tissue evidence="1">Fin</tissue>
    </source>
</reference>
<protein>
    <submittedName>
        <fullName evidence="1">Uncharacterized protein</fullName>
    </submittedName>
</protein>
<dbReference type="AlphaFoldDB" id="A0AA47NP90"/>